<comment type="similarity">
    <text evidence="3">Belongs to the eukaryotic ribosomal protein eS24 family.</text>
</comment>
<dbReference type="Pfam" id="PF01282">
    <property type="entry name" value="Ribosomal_S24e"/>
    <property type="match status" value="1"/>
</dbReference>
<sequence>MDIEIIERKENPLLNREEIKFECIYPEEGTPNILDVKHKLVALTDASNDLLVVDSMKPSYGVATAVGVAKIYDSIEKLNEIEPESVILKNEEPEVEEEVEVEEE</sequence>
<dbReference type="InterPro" id="IPR012678">
    <property type="entry name" value="Ribosomal_uL23/eL15/eS24_sf"/>
</dbReference>
<dbReference type="SUPFAM" id="SSF54189">
    <property type="entry name" value="Ribosomal proteins S24e, L23 and L15e"/>
    <property type="match status" value="1"/>
</dbReference>
<dbReference type="EMBL" id="LMVN01000024">
    <property type="protein sequence ID" value="PAV06958.1"/>
    <property type="molecule type" value="Genomic_DNA"/>
</dbReference>
<dbReference type="RefSeq" id="WP_095609134.1">
    <property type="nucleotide sequence ID" value="NZ_LMVN01000024.1"/>
</dbReference>
<dbReference type="Proteomes" id="UP000246004">
    <property type="component" value="Unassembled WGS sequence"/>
</dbReference>
<reference evidence="5 7" key="1">
    <citation type="submission" date="2016-04" db="EMBL/GenBank/DDBJ databases">
        <title>Genome sequence of Methanosphaera cuniculi DSM 4103.</title>
        <authorList>
            <person name="Poehlein A."/>
            <person name="Seedorf H."/>
            <person name="Daniel R."/>
        </authorList>
    </citation>
    <scope>NUCLEOTIDE SEQUENCE [LARGE SCALE GENOMIC DNA]</scope>
    <source>
        <strain evidence="5 7">DSM 4103</strain>
    </source>
</reference>
<comment type="caution">
    <text evidence="4">The sequence shown here is derived from an EMBL/GenBank/DDBJ whole genome shotgun (WGS) entry which is preliminary data.</text>
</comment>
<keyword evidence="2 3" id="KW-0687">Ribonucleoprotein</keyword>
<evidence type="ECO:0000256" key="2">
    <source>
        <dbReference type="ARBA" id="ARBA00023274"/>
    </source>
</evidence>
<evidence type="ECO:0000256" key="1">
    <source>
        <dbReference type="ARBA" id="ARBA00022980"/>
    </source>
</evidence>
<dbReference type="GO" id="GO:0005840">
    <property type="term" value="C:ribosome"/>
    <property type="evidence" value="ECO:0007669"/>
    <property type="project" value="UniProtKB-KW"/>
</dbReference>
<keyword evidence="6" id="KW-1185">Reference proteome</keyword>
<dbReference type="EMBL" id="LWMS01000010">
    <property type="protein sequence ID" value="PWL08646.1"/>
    <property type="molecule type" value="Genomic_DNA"/>
</dbReference>
<dbReference type="InterPro" id="IPR012677">
    <property type="entry name" value="Nucleotide-bd_a/b_plait_sf"/>
</dbReference>
<evidence type="ECO:0000256" key="3">
    <source>
        <dbReference type="HAMAP-Rule" id="MF_00545"/>
    </source>
</evidence>
<proteinExistence type="inferred from homology"/>
<gene>
    <name evidence="3" type="primary">rps24e</name>
    <name evidence="4" type="ORF">ASJ82_07145</name>
    <name evidence="5" type="ORF">MSCUN_03590</name>
</gene>
<dbReference type="InterPro" id="IPR001976">
    <property type="entry name" value="Ribosomal_eS24"/>
</dbReference>
<dbReference type="HAMAP" id="MF_00545">
    <property type="entry name" value="Ribosomal_eS24"/>
    <property type="match status" value="1"/>
</dbReference>
<evidence type="ECO:0000313" key="4">
    <source>
        <dbReference type="EMBL" id="PAV06958.1"/>
    </source>
</evidence>
<dbReference type="GO" id="GO:0006412">
    <property type="term" value="P:translation"/>
    <property type="evidence" value="ECO:0007669"/>
    <property type="project" value="UniProtKB-UniRule"/>
</dbReference>
<reference evidence="4 6" key="2">
    <citation type="journal article" date="2017" name="BMC Genomics">
        <title>Genomic analysis of methanogenic archaea reveals a shift towards energy conservation.</title>
        <authorList>
            <person name="Gilmore S.P."/>
            <person name="Henske J.K."/>
            <person name="Sexton J.A."/>
            <person name="Solomon K.V."/>
            <person name="Seppala S."/>
            <person name="Yoo J.I."/>
            <person name="Huyett L.M."/>
            <person name="Pressman A."/>
            <person name="Cogan J.Z."/>
            <person name="Kivenson V."/>
            <person name="Peng X."/>
            <person name="Tan Y."/>
            <person name="Valentine D.L."/>
            <person name="O'Malley M.A."/>
        </authorList>
    </citation>
    <scope>NUCLEOTIDE SEQUENCE [LARGE SCALE GENOMIC DNA]</scope>
    <source>
        <strain evidence="4 6">1R-7</strain>
    </source>
</reference>
<organism evidence="4 6">
    <name type="scientific">Methanosphaera cuniculi</name>
    <dbReference type="NCBI Taxonomy" id="1077256"/>
    <lineage>
        <taxon>Archaea</taxon>
        <taxon>Methanobacteriati</taxon>
        <taxon>Methanobacteriota</taxon>
        <taxon>Methanomada group</taxon>
        <taxon>Methanobacteria</taxon>
        <taxon>Methanobacteriales</taxon>
        <taxon>Methanobacteriaceae</taxon>
        <taxon>Methanosphaera</taxon>
    </lineage>
</organism>
<evidence type="ECO:0000313" key="5">
    <source>
        <dbReference type="EMBL" id="PWL08646.1"/>
    </source>
</evidence>
<dbReference type="AlphaFoldDB" id="A0A2A2HC76"/>
<dbReference type="OrthoDB" id="27533at2157"/>
<name>A0A2A2HC76_9EURY</name>
<evidence type="ECO:0000313" key="7">
    <source>
        <dbReference type="Proteomes" id="UP000246004"/>
    </source>
</evidence>
<evidence type="ECO:0000313" key="6">
    <source>
        <dbReference type="Proteomes" id="UP000217528"/>
    </source>
</evidence>
<dbReference type="Gene3D" id="3.30.70.330">
    <property type="match status" value="1"/>
</dbReference>
<accession>A0A2A2HC76</accession>
<dbReference type="GO" id="GO:1990904">
    <property type="term" value="C:ribonucleoprotein complex"/>
    <property type="evidence" value="ECO:0007669"/>
    <property type="project" value="UniProtKB-KW"/>
</dbReference>
<dbReference type="GO" id="GO:0003735">
    <property type="term" value="F:structural constituent of ribosome"/>
    <property type="evidence" value="ECO:0007669"/>
    <property type="project" value="InterPro"/>
</dbReference>
<protein>
    <recommendedName>
        <fullName evidence="3">Small ribosomal subunit protein eS24</fullName>
    </recommendedName>
</protein>
<keyword evidence="1 3" id="KW-0689">Ribosomal protein</keyword>
<dbReference type="Proteomes" id="UP000217528">
    <property type="component" value="Unassembled WGS sequence"/>
</dbReference>